<gene>
    <name evidence="1" type="ORF">M0G41_12915</name>
</gene>
<dbReference type="CDD" id="cd02440">
    <property type="entry name" value="AdoMet_MTases"/>
    <property type="match status" value="1"/>
</dbReference>
<dbReference type="Gene3D" id="3.40.50.150">
    <property type="entry name" value="Vaccinia Virus protein VP39"/>
    <property type="match status" value="1"/>
</dbReference>
<evidence type="ECO:0000313" key="2">
    <source>
        <dbReference type="Proteomes" id="UP001431449"/>
    </source>
</evidence>
<dbReference type="RefSeq" id="WP_248210060.1">
    <property type="nucleotide sequence ID" value="NZ_JALNMH010000010.1"/>
</dbReference>
<dbReference type="Proteomes" id="UP001431449">
    <property type="component" value="Unassembled WGS sequence"/>
</dbReference>
<organism evidence="1 2">
    <name type="scientific">Pseudomarimonas salicorniae</name>
    <dbReference type="NCBI Taxonomy" id="2933270"/>
    <lineage>
        <taxon>Bacteria</taxon>
        <taxon>Pseudomonadati</taxon>
        <taxon>Pseudomonadota</taxon>
        <taxon>Gammaproteobacteria</taxon>
        <taxon>Lysobacterales</taxon>
        <taxon>Lysobacteraceae</taxon>
        <taxon>Pseudomarimonas</taxon>
    </lineage>
</organism>
<sequence length="252" mass="28206">MTDLESRALAKTWFYPFRLPSGRQTPTYDGGVLDAIHHTRTQMLDAELARTFDDRLDGLSALDLACHQGWFSAHLAQRGFSRVTGIDAREEHVADASLIRDALGLPHWQVRQADVHQLEPLQLGLHDLVLCFGLIYHLENPVGALRAARAHCRRLCLVETQVVPGMTGWVDYGSYRFVRPLKGSFGIIDETGETHGPEASTTGICLVPSTEALVWIMQRIGFSRVEVLPVPDDGYEQLVHRKRVMVAGWVED</sequence>
<dbReference type="GO" id="GO:0032259">
    <property type="term" value="P:methylation"/>
    <property type="evidence" value="ECO:0007669"/>
    <property type="project" value="UniProtKB-KW"/>
</dbReference>
<protein>
    <submittedName>
        <fullName evidence="1">Methyltransferase domain-containing protein</fullName>
    </submittedName>
</protein>
<keyword evidence="2" id="KW-1185">Reference proteome</keyword>
<evidence type="ECO:0000313" key="1">
    <source>
        <dbReference type="EMBL" id="MCK7594567.1"/>
    </source>
</evidence>
<dbReference type="SUPFAM" id="SSF53335">
    <property type="entry name" value="S-adenosyl-L-methionine-dependent methyltransferases"/>
    <property type="match status" value="1"/>
</dbReference>
<dbReference type="EMBL" id="JALNMH010000010">
    <property type="protein sequence ID" value="MCK7594567.1"/>
    <property type="molecule type" value="Genomic_DNA"/>
</dbReference>
<dbReference type="Pfam" id="PF13489">
    <property type="entry name" value="Methyltransf_23"/>
    <property type="match status" value="1"/>
</dbReference>
<name>A0ABT0GKJ5_9GAMM</name>
<keyword evidence="1" id="KW-0808">Transferase</keyword>
<keyword evidence="1" id="KW-0489">Methyltransferase</keyword>
<dbReference type="GO" id="GO:0008168">
    <property type="term" value="F:methyltransferase activity"/>
    <property type="evidence" value="ECO:0007669"/>
    <property type="project" value="UniProtKB-KW"/>
</dbReference>
<dbReference type="InterPro" id="IPR029063">
    <property type="entry name" value="SAM-dependent_MTases_sf"/>
</dbReference>
<proteinExistence type="predicted"/>
<comment type="caution">
    <text evidence="1">The sequence shown here is derived from an EMBL/GenBank/DDBJ whole genome shotgun (WGS) entry which is preliminary data.</text>
</comment>
<accession>A0ABT0GKJ5</accession>
<reference evidence="1" key="1">
    <citation type="submission" date="2022-04" db="EMBL/GenBank/DDBJ databases">
        <title>Lysobacter sp. CAU 1642 isolated from sea sand.</title>
        <authorList>
            <person name="Kim W."/>
        </authorList>
    </citation>
    <scope>NUCLEOTIDE SEQUENCE</scope>
    <source>
        <strain evidence="1">CAU 1642</strain>
    </source>
</reference>